<proteinExistence type="predicted"/>
<dbReference type="AlphaFoldDB" id="A0A8W8J5A1"/>
<evidence type="ECO:0000313" key="4">
    <source>
        <dbReference type="Proteomes" id="UP000005408"/>
    </source>
</evidence>
<dbReference type="EnsemblMetazoa" id="G17304.2">
    <property type="protein sequence ID" value="G17304.2:cds"/>
    <property type="gene ID" value="G17304"/>
</dbReference>
<feature type="compositionally biased region" description="Low complexity" evidence="1">
    <location>
        <begin position="142"/>
        <end position="154"/>
    </location>
</feature>
<keyword evidence="2" id="KW-0732">Signal</keyword>
<evidence type="ECO:0000256" key="2">
    <source>
        <dbReference type="SAM" id="SignalP"/>
    </source>
</evidence>
<name>A0A8W8J5A1_MAGGI</name>
<dbReference type="EnsemblMetazoa" id="G17304.1">
    <property type="protein sequence ID" value="G17304.1:cds"/>
    <property type="gene ID" value="G17304"/>
</dbReference>
<keyword evidence="4" id="KW-1185">Reference proteome</keyword>
<feature type="signal peptide" evidence="2">
    <location>
        <begin position="1"/>
        <end position="20"/>
    </location>
</feature>
<evidence type="ECO:0000313" key="3">
    <source>
        <dbReference type="EnsemblMetazoa" id="G17304.2:cds"/>
    </source>
</evidence>
<sequence>MKFVWLWTVLWNILPLSLTAQKYITINVNDIDGLAITCSIINSDQLAEKHLIQLQRKKNNMFETVISINRIGILWKDEVFKKRATANGSLEEGELRLFIDKVQCFTDFTEYRCYMEGILNPTSTQKNLPEINDTVTWSYSDTCTSTSKPQTTTTKKPETTQRPGNAVTSTPQPRTTRASGNIGNADKDKRSSGTTLHISITGVETSQYTALLNALFLIPVWIIVKLNTDSA</sequence>
<feature type="compositionally biased region" description="Polar residues" evidence="1">
    <location>
        <begin position="162"/>
        <end position="182"/>
    </location>
</feature>
<organism evidence="3 4">
    <name type="scientific">Magallana gigas</name>
    <name type="common">Pacific oyster</name>
    <name type="synonym">Crassostrea gigas</name>
    <dbReference type="NCBI Taxonomy" id="29159"/>
    <lineage>
        <taxon>Eukaryota</taxon>
        <taxon>Metazoa</taxon>
        <taxon>Spiralia</taxon>
        <taxon>Lophotrochozoa</taxon>
        <taxon>Mollusca</taxon>
        <taxon>Bivalvia</taxon>
        <taxon>Autobranchia</taxon>
        <taxon>Pteriomorphia</taxon>
        <taxon>Ostreida</taxon>
        <taxon>Ostreoidea</taxon>
        <taxon>Ostreidae</taxon>
        <taxon>Magallana</taxon>
    </lineage>
</organism>
<feature type="chain" id="PRO_5042431011" evidence="2">
    <location>
        <begin position="21"/>
        <end position="231"/>
    </location>
</feature>
<protein>
    <submittedName>
        <fullName evidence="3">Uncharacterized protein</fullName>
    </submittedName>
</protein>
<dbReference type="Proteomes" id="UP000005408">
    <property type="component" value="Unassembled WGS sequence"/>
</dbReference>
<feature type="region of interest" description="Disordered" evidence="1">
    <location>
        <begin position="142"/>
        <end position="193"/>
    </location>
</feature>
<evidence type="ECO:0000256" key="1">
    <source>
        <dbReference type="SAM" id="MobiDB-lite"/>
    </source>
</evidence>
<accession>A0A8W8J5A1</accession>
<reference evidence="3" key="1">
    <citation type="submission" date="2022-08" db="UniProtKB">
        <authorList>
            <consortium name="EnsemblMetazoa"/>
        </authorList>
    </citation>
    <scope>IDENTIFICATION</scope>
    <source>
        <strain evidence="3">05x7-T-G4-1.051#20</strain>
    </source>
</reference>